<organism evidence="1 2">
    <name type="scientific">Ascobolus immersus RN42</name>
    <dbReference type="NCBI Taxonomy" id="1160509"/>
    <lineage>
        <taxon>Eukaryota</taxon>
        <taxon>Fungi</taxon>
        <taxon>Dikarya</taxon>
        <taxon>Ascomycota</taxon>
        <taxon>Pezizomycotina</taxon>
        <taxon>Pezizomycetes</taxon>
        <taxon>Pezizales</taxon>
        <taxon>Ascobolaceae</taxon>
        <taxon>Ascobolus</taxon>
    </lineage>
</organism>
<evidence type="ECO:0000313" key="1">
    <source>
        <dbReference type="EMBL" id="RPA75017.1"/>
    </source>
</evidence>
<proteinExistence type="predicted"/>
<dbReference type="AlphaFoldDB" id="A0A3N4HP14"/>
<protein>
    <submittedName>
        <fullName evidence="1">Uncharacterized protein</fullName>
    </submittedName>
</protein>
<gene>
    <name evidence="1" type="ORF">BJ508DRAFT_27958</name>
</gene>
<accession>A0A3N4HP14</accession>
<reference evidence="1 2" key="1">
    <citation type="journal article" date="2018" name="Nat. Ecol. Evol.">
        <title>Pezizomycetes genomes reveal the molecular basis of ectomycorrhizal truffle lifestyle.</title>
        <authorList>
            <person name="Murat C."/>
            <person name="Payen T."/>
            <person name="Noel B."/>
            <person name="Kuo A."/>
            <person name="Morin E."/>
            <person name="Chen J."/>
            <person name="Kohler A."/>
            <person name="Krizsan K."/>
            <person name="Balestrini R."/>
            <person name="Da Silva C."/>
            <person name="Montanini B."/>
            <person name="Hainaut M."/>
            <person name="Levati E."/>
            <person name="Barry K.W."/>
            <person name="Belfiori B."/>
            <person name="Cichocki N."/>
            <person name="Clum A."/>
            <person name="Dockter R.B."/>
            <person name="Fauchery L."/>
            <person name="Guy J."/>
            <person name="Iotti M."/>
            <person name="Le Tacon F."/>
            <person name="Lindquist E.A."/>
            <person name="Lipzen A."/>
            <person name="Malagnac F."/>
            <person name="Mello A."/>
            <person name="Molinier V."/>
            <person name="Miyauchi S."/>
            <person name="Poulain J."/>
            <person name="Riccioni C."/>
            <person name="Rubini A."/>
            <person name="Sitrit Y."/>
            <person name="Splivallo R."/>
            <person name="Traeger S."/>
            <person name="Wang M."/>
            <person name="Zifcakova L."/>
            <person name="Wipf D."/>
            <person name="Zambonelli A."/>
            <person name="Paolocci F."/>
            <person name="Nowrousian M."/>
            <person name="Ottonello S."/>
            <person name="Baldrian P."/>
            <person name="Spatafora J.W."/>
            <person name="Henrissat B."/>
            <person name="Nagy L.G."/>
            <person name="Aury J.M."/>
            <person name="Wincker P."/>
            <person name="Grigoriev I.V."/>
            <person name="Bonfante P."/>
            <person name="Martin F.M."/>
        </authorList>
    </citation>
    <scope>NUCLEOTIDE SEQUENCE [LARGE SCALE GENOMIC DNA]</scope>
    <source>
        <strain evidence="1 2">RN42</strain>
    </source>
</reference>
<evidence type="ECO:0000313" key="2">
    <source>
        <dbReference type="Proteomes" id="UP000275078"/>
    </source>
</evidence>
<name>A0A3N4HP14_ASCIM</name>
<keyword evidence="2" id="KW-1185">Reference proteome</keyword>
<dbReference type="Proteomes" id="UP000275078">
    <property type="component" value="Unassembled WGS sequence"/>
</dbReference>
<dbReference type="EMBL" id="ML119774">
    <property type="protein sequence ID" value="RPA75017.1"/>
    <property type="molecule type" value="Genomic_DNA"/>
</dbReference>
<sequence>MIGMRAPDAGGNTGCGVAGREHCGVLEDLRGARFRNHGLEWGLQSIGPRCRSDPVVPPRDIGKKSFAMVRRPATYLYSTNSYRLPLWHLRRTPAELAQPHLSRFFFDRYLTPVSKLAPSSTCPDLDLDMHIDCQKEITSTHGGPRVTDYKRGELALESLESVSLGNKQPVVTMF</sequence>